<dbReference type="GO" id="GO:0004674">
    <property type="term" value="F:protein serine/threonine kinase activity"/>
    <property type="evidence" value="ECO:0007669"/>
    <property type="project" value="InterPro"/>
</dbReference>
<reference evidence="3" key="1">
    <citation type="submission" date="2023-02" db="EMBL/GenBank/DDBJ databases">
        <title>Genome of toxic invasive species Heracleum sosnowskyi carries increased number of genes despite the absence of recent whole-genome duplications.</title>
        <authorList>
            <person name="Schelkunov M."/>
            <person name="Shtratnikova V."/>
            <person name="Makarenko M."/>
            <person name="Klepikova A."/>
            <person name="Omelchenko D."/>
            <person name="Novikova G."/>
            <person name="Obukhova E."/>
            <person name="Bogdanov V."/>
            <person name="Penin A."/>
            <person name="Logacheva M."/>
        </authorList>
    </citation>
    <scope>NUCLEOTIDE SEQUENCE</scope>
    <source>
        <strain evidence="3">Hsosn_3</strain>
        <tissue evidence="3">Leaf</tissue>
    </source>
</reference>
<sequence>MEWKWFQKLTVFWCVIAELFLEGQPLFELSQLLAYRRGQYDPSQHLEKIPDSGLRKMILHMIQLDPESRCSAESYLQSYAGVVFPCYFSPFLHKFYSVLNPYNSDSRVLICQISFNEILKQMMSSKAGEETGTTFASNSLDGRSSESIEAKQNLDSGNSRKTELKGSIHSQFEFPGDISTLLKDVKQNNHYSGAGGKQNNH</sequence>
<keyword evidence="4" id="KW-1185">Reference proteome</keyword>
<dbReference type="Proteomes" id="UP001237642">
    <property type="component" value="Unassembled WGS sequence"/>
</dbReference>
<comment type="caution">
    <text evidence="3">The sequence shown here is derived from an EMBL/GenBank/DDBJ whole genome shotgun (WGS) entry which is preliminary data.</text>
</comment>
<dbReference type="GO" id="GO:0045324">
    <property type="term" value="P:late endosome to vacuole transport"/>
    <property type="evidence" value="ECO:0007669"/>
    <property type="project" value="InterPro"/>
</dbReference>
<dbReference type="SUPFAM" id="SSF56112">
    <property type="entry name" value="Protein kinase-like (PK-like)"/>
    <property type="match status" value="1"/>
</dbReference>
<evidence type="ECO:0000256" key="2">
    <source>
        <dbReference type="SAM" id="SignalP"/>
    </source>
</evidence>
<dbReference type="AlphaFoldDB" id="A0AAD8HD96"/>
<keyword evidence="2" id="KW-0732">Signal</keyword>
<feature type="chain" id="PRO_5042148286" evidence="2">
    <location>
        <begin position="18"/>
        <end position="201"/>
    </location>
</feature>
<dbReference type="GO" id="GO:0005770">
    <property type="term" value="C:late endosome"/>
    <property type="evidence" value="ECO:0007669"/>
    <property type="project" value="TreeGrafter"/>
</dbReference>
<proteinExistence type="predicted"/>
<name>A0AAD8HD96_9APIA</name>
<reference evidence="3" key="2">
    <citation type="submission" date="2023-05" db="EMBL/GenBank/DDBJ databases">
        <authorList>
            <person name="Schelkunov M.I."/>
        </authorList>
    </citation>
    <scope>NUCLEOTIDE SEQUENCE</scope>
    <source>
        <strain evidence="3">Hsosn_3</strain>
        <tissue evidence="3">Leaf</tissue>
    </source>
</reference>
<accession>A0AAD8HD96</accession>
<evidence type="ECO:0000313" key="3">
    <source>
        <dbReference type="EMBL" id="KAK1364896.1"/>
    </source>
</evidence>
<feature type="signal peptide" evidence="2">
    <location>
        <begin position="1"/>
        <end position="17"/>
    </location>
</feature>
<feature type="compositionally biased region" description="Polar residues" evidence="1">
    <location>
        <begin position="131"/>
        <end position="142"/>
    </location>
</feature>
<evidence type="ECO:0000256" key="1">
    <source>
        <dbReference type="SAM" id="MobiDB-lite"/>
    </source>
</evidence>
<dbReference type="GO" id="GO:0016236">
    <property type="term" value="P:macroautophagy"/>
    <property type="evidence" value="ECO:0007669"/>
    <property type="project" value="InterPro"/>
</dbReference>
<dbReference type="InterPro" id="IPR045162">
    <property type="entry name" value="Vps15-like"/>
</dbReference>
<dbReference type="GO" id="GO:0034272">
    <property type="term" value="C:phosphatidylinositol 3-kinase complex, class III, type II"/>
    <property type="evidence" value="ECO:0007669"/>
    <property type="project" value="TreeGrafter"/>
</dbReference>
<dbReference type="InterPro" id="IPR011009">
    <property type="entry name" value="Kinase-like_dom_sf"/>
</dbReference>
<protein>
    <submittedName>
        <fullName evidence="3">Uncharacterized protein</fullName>
    </submittedName>
</protein>
<evidence type="ECO:0000313" key="4">
    <source>
        <dbReference type="Proteomes" id="UP001237642"/>
    </source>
</evidence>
<feature type="region of interest" description="Disordered" evidence="1">
    <location>
        <begin position="130"/>
        <end position="162"/>
    </location>
</feature>
<dbReference type="PANTHER" id="PTHR17583:SF0">
    <property type="entry name" value="PHOSPHOINOSITIDE 3-KINASE REGULATORY SUBUNIT 4"/>
    <property type="match status" value="1"/>
</dbReference>
<dbReference type="EMBL" id="JAUIZM010000009">
    <property type="protein sequence ID" value="KAK1364896.1"/>
    <property type="molecule type" value="Genomic_DNA"/>
</dbReference>
<dbReference type="GO" id="GO:0006623">
    <property type="term" value="P:protein targeting to vacuole"/>
    <property type="evidence" value="ECO:0007669"/>
    <property type="project" value="TreeGrafter"/>
</dbReference>
<dbReference type="GO" id="GO:0034271">
    <property type="term" value="C:phosphatidylinositol 3-kinase complex, class III, type I"/>
    <property type="evidence" value="ECO:0007669"/>
    <property type="project" value="TreeGrafter"/>
</dbReference>
<dbReference type="GO" id="GO:0071561">
    <property type="term" value="C:nucleus-vacuole junction"/>
    <property type="evidence" value="ECO:0007669"/>
    <property type="project" value="TreeGrafter"/>
</dbReference>
<gene>
    <name evidence="3" type="ORF">POM88_040457</name>
</gene>
<dbReference type="PANTHER" id="PTHR17583">
    <property type="entry name" value="PHOSPHOINOSITIDE 3-KINASE REGULATORY SUBUNIT 4"/>
    <property type="match status" value="1"/>
</dbReference>
<organism evidence="3 4">
    <name type="scientific">Heracleum sosnowskyi</name>
    <dbReference type="NCBI Taxonomy" id="360622"/>
    <lineage>
        <taxon>Eukaryota</taxon>
        <taxon>Viridiplantae</taxon>
        <taxon>Streptophyta</taxon>
        <taxon>Embryophyta</taxon>
        <taxon>Tracheophyta</taxon>
        <taxon>Spermatophyta</taxon>
        <taxon>Magnoliopsida</taxon>
        <taxon>eudicotyledons</taxon>
        <taxon>Gunneridae</taxon>
        <taxon>Pentapetalae</taxon>
        <taxon>asterids</taxon>
        <taxon>campanulids</taxon>
        <taxon>Apiales</taxon>
        <taxon>Apiaceae</taxon>
        <taxon>Apioideae</taxon>
        <taxon>apioid superclade</taxon>
        <taxon>Tordylieae</taxon>
        <taxon>Tordyliinae</taxon>
        <taxon>Heracleum</taxon>
    </lineage>
</organism>